<dbReference type="RefSeq" id="WP_015205939.1">
    <property type="nucleotide sequence ID" value="NC_019757.1"/>
</dbReference>
<dbReference type="KEGG" id="csg:Cylst_0318"/>
<proteinExistence type="predicted"/>
<evidence type="ECO:0000313" key="1">
    <source>
        <dbReference type="EMBL" id="AFZ22681.1"/>
    </source>
</evidence>
<sequence>MKVNIGYLCDILAGMIEAQYWDNLQIEDYLGFIEDYQQVTESQRDNDNRENFRQELKRVLKAILNTPSLDYDEIFFQGAMHGLGSQDKAKRLFELIWRAFFGDEDWHDVNFSSAEVTIVDEPYSG</sequence>
<dbReference type="HOGENOM" id="CLU_1988946_0_0_3"/>
<dbReference type="STRING" id="56107.Cylst_0318"/>
<gene>
    <name evidence="1" type="ORF">Cylst_0318</name>
</gene>
<dbReference type="Proteomes" id="UP000010475">
    <property type="component" value="Chromosome"/>
</dbReference>
<dbReference type="EMBL" id="CP003642">
    <property type="protein sequence ID" value="AFZ22681.1"/>
    <property type="molecule type" value="Genomic_DNA"/>
</dbReference>
<keyword evidence="2" id="KW-1185">Reference proteome</keyword>
<reference evidence="1 2" key="1">
    <citation type="submission" date="2012-06" db="EMBL/GenBank/DDBJ databases">
        <title>Finished chromosome of genome of Cylindrospermum stagnale PCC 7417.</title>
        <authorList>
            <consortium name="US DOE Joint Genome Institute"/>
            <person name="Gugger M."/>
            <person name="Coursin T."/>
            <person name="Rippka R."/>
            <person name="Tandeau De Marsac N."/>
            <person name="Huntemann M."/>
            <person name="Wei C.-L."/>
            <person name="Han J."/>
            <person name="Detter J.C."/>
            <person name="Han C."/>
            <person name="Tapia R."/>
            <person name="Chen A."/>
            <person name="Kyrpides N."/>
            <person name="Mavromatis K."/>
            <person name="Markowitz V."/>
            <person name="Szeto E."/>
            <person name="Ivanova N."/>
            <person name="Pagani I."/>
            <person name="Pati A."/>
            <person name="Goodwin L."/>
            <person name="Nordberg H.P."/>
            <person name="Cantor M.N."/>
            <person name="Hua S.X."/>
            <person name="Woyke T."/>
            <person name="Kerfeld C.A."/>
        </authorList>
    </citation>
    <scope>NUCLEOTIDE SEQUENCE [LARGE SCALE GENOMIC DNA]</scope>
    <source>
        <strain evidence="1 2">PCC 7417</strain>
    </source>
</reference>
<name>K9WSC9_9NOST</name>
<organism evidence="1 2">
    <name type="scientific">Cylindrospermum stagnale PCC 7417</name>
    <dbReference type="NCBI Taxonomy" id="56107"/>
    <lineage>
        <taxon>Bacteria</taxon>
        <taxon>Bacillati</taxon>
        <taxon>Cyanobacteriota</taxon>
        <taxon>Cyanophyceae</taxon>
        <taxon>Nostocales</taxon>
        <taxon>Nostocaceae</taxon>
        <taxon>Cylindrospermum</taxon>
    </lineage>
</organism>
<protein>
    <submittedName>
        <fullName evidence="1">Uncharacterized protein</fullName>
    </submittedName>
</protein>
<accession>K9WSC9</accession>
<evidence type="ECO:0000313" key="2">
    <source>
        <dbReference type="Proteomes" id="UP000010475"/>
    </source>
</evidence>
<dbReference type="AlphaFoldDB" id="K9WSC9"/>